<dbReference type="GO" id="GO:0016757">
    <property type="term" value="F:glycosyltransferase activity"/>
    <property type="evidence" value="ECO:0007669"/>
    <property type="project" value="InterPro"/>
</dbReference>
<sequence length="390" mass="43985">MAFVAVSYTAQRDGVSIYAENLLLEILRQAPRQGLALQVDIFVCGRAAGVLENILRQEDAITPEIRIVATVYDGPLIKYLGVPLRLRSHGPYDCIFVPNLQPLWLPARRTLGVLHDLTYQVAGAYFPSWRVRYMDLLTRFWLWRGMTIGCISRTTMHDLERFYPTSCSRPHPYLPNGLPAKLATAPRPGRKETEQKFTATPLELIFVGRLNHLKGFDRVRSVCLRLSEYGAAWGIEVTLHVVGKDTPESPQLLAELRLPRIRLIRHGYLDDRALNELYRRSGFCLLLSRNEGFGLPLLEAIRQCCVPLLSDIAIFREVMGPEYSLFAGDAAGIDGLVEFVHRIRTDQMYRGDVLNRMDRVLAVWEGGYSQAARNMLAWATGNAESIGEGA</sequence>
<evidence type="ECO:0000313" key="3">
    <source>
        <dbReference type="Proteomes" id="UP000003374"/>
    </source>
</evidence>
<proteinExistence type="predicted"/>
<accession>A4BNF3</accession>
<dbReference type="PANTHER" id="PTHR46401:SF8">
    <property type="entry name" value="BLL6006 PROTEIN"/>
    <property type="match status" value="1"/>
</dbReference>
<gene>
    <name evidence="2" type="ORF">NB231_09878</name>
</gene>
<dbReference type="Pfam" id="PF00534">
    <property type="entry name" value="Glycos_transf_1"/>
    <property type="match status" value="1"/>
</dbReference>
<keyword evidence="2" id="KW-0808">Transferase</keyword>
<protein>
    <submittedName>
        <fullName evidence="2">Glycosyltransferase</fullName>
    </submittedName>
</protein>
<dbReference type="Gene3D" id="3.40.50.2000">
    <property type="entry name" value="Glycogen Phosphorylase B"/>
    <property type="match status" value="1"/>
</dbReference>
<dbReference type="InterPro" id="IPR001296">
    <property type="entry name" value="Glyco_trans_1"/>
</dbReference>
<dbReference type="HOGENOM" id="CLU_009583_27_5_6"/>
<comment type="caution">
    <text evidence="2">The sequence shown here is derived from an EMBL/GenBank/DDBJ whole genome shotgun (WGS) entry which is preliminary data.</text>
</comment>
<dbReference type="EMBL" id="AAOF01000002">
    <property type="protein sequence ID" value="EAR22752.1"/>
    <property type="molecule type" value="Genomic_DNA"/>
</dbReference>
<keyword evidence="3" id="KW-1185">Reference proteome</keyword>
<dbReference type="AlphaFoldDB" id="A4BNF3"/>
<dbReference type="eggNOG" id="COG0438">
    <property type="taxonomic scope" value="Bacteria"/>
</dbReference>
<dbReference type="RefSeq" id="WP_005002036.1">
    <property type="nucleotide sequence ID" value="NZ_CH672427.1"/>
</dbReference>
<evidence type="ECO:0000313" key="2">
    <source>
        <dbReference type="EMBL" id="EAR22752.1"/>
    </source>
</evidence>
<evidence type="ECO:0000259" key="1">
    <source>
        <dbReference type="Pfam" id="PF00534"/>
    </source>
</evidence>
<name>A4BNF3_9GAMM</name>
<reference evidence="2 3" key="1">
    <citation type="submission" date="2006-02" db="EMBL/GenBank/DDBJ databases">
        <authorList>
            <person name="Waterbury J."/>
            <person name="Ferriera S."/>
            <person name="Johnson J."/>
            <person name="Kravitz S."/>
            <person name="Halpern A."/>
            <person name="Remington K."/>
            <person name="Beeson K."/>
            <person name="Tran B."/>
            <person name="Rogers Y.-H."/>
            <person name="Friedman R."/>
            <person name="Venter J.C."/>
        </authorList>
    </citation>
    <scope>NUCLEOTIDE SEQUENCE [LARGE SCALE GENOMIC DNA]</scope>
    <source>
        <strain evidence="2 3">Nb-231</strain>
    </source>
</reference>
<feature type="domain" description="Glycosyl transferase family 1" evidence="1">
    <location>
        <begin position="197"/>
        <end position="341"/>
    </location>
</feature>
<dbReference type="STRING" id="314278.NB231_09878"/>
<organism evidence="2 3">
    <name type="scientific">Nitrococcus mobilis Nb-231</name>
    <dbReference type="NCBI Taxonomy" id="314278"/>
    <lineage>
        <taxon>Bacteria</taxon>
        <taxon>Pseudomonadati</taxon>
        <taxon>Pseudomonadota</taxon>
        <taxon>Gammaproteobacteria</taxon>
        <taxon>Chromatiales</taxon>
        <taxon>Ectothiorhodospiraceae</taxon>
        <taxon>Nitrococcus</taxon>
    </lineage>
</organism>
<dbReference type="Proteomes" id="UP000003374">
    <property type="component" value="Unassembled WGS sequence"/>
</dbReference>
<dbReference type="SUPFAM" id="SSF53756">
    <property type="entry name" value="UDP-Glycosyltransferase/glycogen phosphorylase"/>
    <property type="match status" value="1"/>
</dbReference>
<dbReference type="PANTHER" id="PTHR46401">
    <property type="entry name" value="GLYCOSYLTRANSFERASE WBBK-RELATED"/>
    <property type="match status" value="1"/>
</dbReference>